<evidence type="ECO:0000313" key="1">
    <source>
        <dbReference type="EMBL" id="KZM33647.1"/>
    </source>
</evidence>
<evidence type="ECO:0000313" key="3">
    <source>
        <dbReference type="Proteomes" id="UP000076447"/>
    </source>
</evidence>
<sequence>MPRQTIAAPGAAHPLRALSALVRLARADGPGDVANRATLCRVCAWDLEEPGWTLDGPTHAICDCCGAESGVEDTTPERIIAYRRRWTRGGHVWFDPSRMPAGWYYDDELPYDTQDRWHATTLPG</sequence>
<dbReference type="OrthoDB" id="1456570at2"/>
<evidence type="ECO:0000313" key="4">
    <source>
        <dbReference type="Proteomes" id="UP000093412"/>
    </source>
</evidence>
<dbReference type="EMBL" id="LRIE01000085">
    <property type="protein sequence ID" value="KZM33647.1"/>
    <property type="molecule type" value="Genomic_DNA"/>
</dbReference>
<gene>
    <name evidence="2" type="ORF">OERS_10590</name>
    <name evidence="1" type="ORF">OJAG_39670</name>
</gene>
<keyword evidence="4" id="KW-1185">Reference proteome</keyword>
<accession>A0A161XAU8</accession>
<comment type="caution">
    <text evidence="1">The sequence shown here is derived from an EMBL/GenBank/DDBJ whole genome shotgun (WGS) entry which is preliminary data.</text>
</comment>
<name>A0A161XAU8_9CELL</name>
<evidence type="ECO:0000313" key="2">
    <source>
        <dbReference type="EMBL" id="OCI32263.1"/>
    </source>
</evidence>
<reference evidence="1 3" key="1">
    <citation type="submission" date="2016-01" db="EMBL/GenBank/DDBJ databases">
        <title>Genome sequence of Oerskovia enterophila VJag, an agar and cellulose degrading bacterium.</title>
        <authorList>
            <person name="Poehlein A."/>
            <person name="Jag V."/>
            <person name="Bengelsdorf F."/>
            <person name="Duerre P."/>
            <person name="Daniel R."/>
        </authorList>
    </citation>
    <scope>NUCLEOTIDE SEQUENCE [LARGE SCALE GENOMIC DNA]</scope>
    <source>
        <strain evidence="1 3">VJag</strain>
    </source>
</reference>
<dbReference type="RefSeq" id="WP_082849282.1">
    <property type="nucleotide sequence ID" value="NZ_LRIE01000085.1"/>
</dbReference>
<dbReference type="AlphaFoldDB" id="A0A161XAU8"/>
<proteinExistence type="predicted"/>
<dbReference type="Proteomes" id="UP000093412">
    <property type="component" value="Unassembled WGS sequence"/>
</dbReference>
<dbReference type="PATRIC" id="fig|43678.3.peg.4143"/>
<organism evidence="1 3">
    <name type="scientific">Oerskovia enterophila</name>
    <dbReference type="NCBI Taxonomy" id="43678"/>
    <lineage>
        <taxon>Bacteria</taxon>
        <taxon>Bacillati</taxon>
        <taxon>Actinomycetota</taxon>
        <taxon>Actinomycetes</taxon>
        <taxon>Micrococcales</taxon>
        <taxon>Cellulomonadaceae</taxon>
        <taxon>Oerskovia</taxon>
    </lineage>
</organism>
<protein>
    <submittedName>
        <fullName evidence="1">Uncharacterized protein</fullName>
    </submittedName>
</protein>
<reference evidence="2 4" key="2">
    <citation type="submission" date="2016-06" db="EMBL/GenBank/DDBJ databases">
        <title>Genome sequence of Oerskovia enterophila DSM 43852.</title>
        <authorList>
            <person name="Poehlein A."/>
            <person name="Jag V."/>
            <person name="Bengelsdorf F.R."/>
            <person name="Daniel R."/>
            <person name="Duerre P."/>
        </authorList>
    </citation>
    <scope>NUCLEOTIDE SEQUENCE [LARGE SCALE GENOMIC DNA]</scope>
    <source>
        <strain evidence="2 4">DSM 43852</strain>
    </source>
</reference>
<dbReference type="EMBL" id="MAQA01000008">
    <property type="protein sequence ID" value="OCI32263.1"/>
    <property type="molecule type" value="Genomic_DNA"/>
</dbReference>
<dbReference type="Proteomes" id="UP000076447">
    <property type="component" value="Unassembled WGS sequence"/>
</dbReference>